<dbReference type="Proteomes" id="UP000198559">
    <property type="component" value="Unassembled WGS sequence"/>
</dbReference>
<dbReference type="InterPro" id="IPR036583">
    <property type="entry name" value="23S_rRNA_IVS_sf"/>
</dbReference>
<dbReference type="EMBL" id="CDSC02000032">
    <property type="protein sequence ID" value="SEH60002.1"/>
    <property type="molecule type" value="Genomic_DNA"/>
</dbReference>
<evidence type="ECO:0000313" key="2">
    <source>
        <dbReference type="EMBL" id="SEH93758.1"/>
    </source>
</evidence>
<organism evidence="2 3">
    <name type="scientific">Bathymodiolus azoricus thioautotrophic gill symbiont</name>
    <dbReference type="NCBI Taxonomy" id="235205"/>
    <lineage>
        <taxon>Bacteria</taxon>
        <taxon>Pseudomonadati</taxon>
        <taxon>Pseudomonadota</taxon>
        <taxon>Gammaproteobacteria</taxon>
        <taxon>sulfur-oxidizing symbionts</taxon>
    </lineage>
</organism>
<protein>
    <submittedName>
        <fullName evidence="2">[weak similarity to] 23S rRNA-associatedprotein</fullName>
    </submittedName>
</protein>
<dbReference type="CDD" id="cd16376">
    <property type="entry name" value="Avd_like"/>
    <property type="match status" value="1"/>
</dbReference>
<dbReference type="Gene3D" id="1.20.1440.60">
    <property type="entry name" value="23S rRNA-intervening sequence"/>
    <property type="match status" value="1"/>
</dbReference>
<evidence type="ECO:0000313" key="1">
    <source>
        <dbReference type="EMBL" id="SEH60002.1"/>
    </source>
</evidence>
<dbReference type="EMBL" id="CVUD02000250">
    <property type="protein sequence ID" value="SEH93758.1"/>
    <property type="molecule type" value="Genomic_DNA"/>
</dbReference>
<evidence type="ECO:0000313" key="3">
    <source>
        <dbReference type="Proteomes" id="UP000198559"/>
    </source>
</evidence>
<reference evidence="3 4" key="2">
    <citation type="submission" date="2016-06" db="EMBL/GenBank/DDBJ databases">
        <authorList>
            <person name="Petersen J."/>
            <person name="Sayavedra L."/>
        </authorList>
    </citation>
    <scope>NUCLEOTIDE SEQUENCE [LARGE SCALE GENOMIC DNA]</scope>
    <source>
        <strain evidence="4">BazSymA</strain>
        <strain evidence="3">BazSymB</strain>
    </source>
</reference>
<accession>A0A1H6LY56</accession>
<dbReference type="RefSeq" id="WP_090714483.1">
    <property type="nucleotide sequence ID" value="NZ_CAESAP020000076.1"/>
</dbReference>
<proteinExistence type="predicted"/>
<name>A0A1H6LY56_9GAMM</name>
<reference evidence="2" key="1">
    <citation type="submission" date="2016-06" db="EMBL/GenBank/DDBJ databases">
        <authorList>
            <person name="Olsen C.W."/>
            <person name="Carey S."/>
            <person name="Hinshaw L."/>
            <person name="Karasin A.I."/>
        </authorList>
    </citation>
    <scope>NUCLEOTIDE SEQUENCE [LARGE SCALE GENOMIC DNA]</scope>
    <source>
        <strain evidence="1">BazSymA</strain>
        <strain evidence="2">BazSymB</strain>
    </source>
</reference>
<sequence>MALFSELAVYKTGYDFLLEIYNRTKNFPREYKFSLGEKMKEASLDLLIDVCKANKSKPQRPL</sequence>
<dbReference type="AlphaFoldDB" id="A0A1H6LY56"/>
<evidence type="ECO:0000313" key="4">
    <source>
        <dbReference type="Proteomes" id="UP000198988"/>
    </source>
</evidence>
<dbReference type="Proteomes" id="UP000198988">
    <property type="component" value="Unassembled WGS sequence"/>
</dbReference>
<dbReference type="SUPFAM" id="SSF158446">
    <property type="entry name" value="IVS-encoded protein-like"/>
    <property type="match status" value="1"/>
</dbReference>
<dbReference type="STRING" id="235205.BAZSYMB_SCAFFOLD00006_3"/>
<dbReference type="OrthoDB" id="8595978at2"/>
<dbReference type="InterPro" id="IPR055360">
    <property type="entry name" value="bAvd"/>
</dbReference>
<gene>
    <name evidence="1" type="ORF">BAZSYMA_ACONTIG86407_0</name>
    <name evidence="2" type="ORF">BAZSYMB_SCAFFOLD00006_3</name>
</gene>